<dbReference type="Gene3D" id="3.60.10.10">
    <property type="entry name" value="Endonuclease/exonuclease/phosphatase"/>
    <property type="match status" value="1"/>
</dbReference>
<dbReference type="PANTHER" id="PTHR35218">
    <property type="entry name" value="RNASE H DOMAIN-CONTAINING PROTEIN"/>
    <property type="match status" value="1"/>
</dbReference>
<name>A0AAN7FKP6_QUERU</name>
<organism evidence="1 2">
    <name type="scientific">Quercus rubra</name>
    <name type="common">Northern red oak</name>
    <name type="synonym">Quercus borealis</name>
    <dbReference type="NCBI Taxonomy" id="3512"/>
    <lineage>
        <taxon>Eukaryota</taxon>
        <taxon>Viridiplantae</taxon>
        <taxon>Streptophyta</taxon>
        <taxon>Embryophyta</taxon>
        <taxon>Tracheophyta</taxon>
        <taxon>Spermatophyta</taxon>
        <taxon>Magnoliopsida</taxon>
        <taxon>eudicotyledons</taxon>
        <taxon>Gunneridae</taxon>
        <taxon>Pentapetalae</taxon>
        <taxon>rosids</taxon>
        <taxon>fabids</taxon>
        <taxon>Fagales</taxon>
        <taxon>Fagaceae</taxon>
        <taxon>Quercus</taxon>
    </lineage>
</organism>
<evidence type="ECO:0000313" key="2">
    <source>
        <dbReference type="Proteomes" id="UP001324115"/>
    </source>
</evidence>
<evidence type="ECO:0000313" key="1">
    <source>
        <dbReference type="EMBL" id="KAK4592699.1"/>
    </source>
</evidence>
<comment type="caution">
    <text evidence="1">The sequence shown here is derived from an EMBL/GenBank/DDBJ whole genome shotgun (WGS) entry which is preliminary data.</text>
</comment>
<keyword evidence="2" id="KW-1185">Reference proteome</keyword>
<accession>A0AAN7FKP6</accession>
<dbReference type="Proteomes" id="UP001324115">
    <property type="component" value="Unassembled WGS sequence"/>
</dbReference>
<protein>
    <submittedName>
        <fullName evidence="1">Uncharacterized protein</fullName>
    </submittedName>
</protein>
<dbReference type="PANTHER" id="PTHR35218:SF9">
    <property type="entry name" value="ENDONUCLEASE_EXONUCLEASE_PHOSPHATASE DOMAIN-CONTAINING PROTEIN"/>
    <property type="match status" value="1"/>
</dbReference>
<gene>
    <name evidence="1" type="ORF">RGQ29_017004</name>
</gene>
<sequence length="132" mass="14809">MVKDSSPDILIITETRIGGDRAKEITDRLPFDGAIHTDTIGYADGLWILWNSVTVEVTHLASIEQEIHAMVKVDNSNISWLLSIVYASPRFRGKYVLWNNLEIVVANHNLPGVMMKDFNDILKGAKKFGVDL</sequence>
<dbReference type="SUPFAM" id="SSF56219">
    <property type="entry name" value="DNase I-like"/>
    <property type="match status" value="1"/>
</dbReference>
<reference evidence="1 2" key="1">
    <citation type="journal article" date="2023" name="G3 (Bethesda)">
        <title>A haplotype-resolved chromosome-scale genome for Quercus rubra L. provides insights into the genetics of adaptive traits for red oak species.</title>
        <authorList>
            <person name="Kapoor B."/>
            <person name="Jenkins J."/>
            <person name="Schmutz J."/>
            <person name="Zhebentyayeva T."/>
            <person name="Kuelheim C."/>
            <person name="Coggeshall M."/>
            <person name="Heim C."/>
            <person name="Lasky J.R."/>
            <person name="Leites L."/>
            <person name="Islam-Faridi N."/>
            <person name="Romero-Severson J."/>
            <person name="DeLeo V.L."/>
            <person name="Lucas S.M."/>
            <person name="Lazic D."/>
            <person name="Gailing O."/>
            <person name="Carlson J."/>
            <person name="Staton M."/>
        </authorList>
    </citation>
    <scope>NUCLEOTIDE SEQUENCE [LARGE SCALE GENOMIC DNA]</scope>
    <source>
        <strain evidence="1">Pseudo-F2</strain>
    </source>
</reference>
<dbReference type="EMBL" id="JAXUIC010000004">
    <property type="protein sequence ID" value="KAK4592699.1"/>
    <property type="molecule type" value="Genomic_DNA"/>
</dbReference>
<dbReference type="InterPro" id="IPR036691">
    <property type="entry name" value="Endo/exonu/phosph_ase_sf"/>
</dbReference>
<proteinExistence type="predicted"/>
<dbReference type="AlphaFoldDB" id="A0AAN7FKP6"/>